<name>C0EYI8_9FIRM</name>
<organism evidence="1 2">
    <name type="scientific">Anaerobutyricum hallii DSM 3353</name>
    <dbReference type="NCBI Taxonomy" id="411469"/>
    <lineage>
        <taxon>Bacteria</taxon>
        <taxon>Bacillati</taxon>
        <taxon>Bacillota</taxon>
        <taxon>Clostridia</taxon>
        <taxon>Lachnospirales</taxon>
        <taxon>Lachnospiraceae</taxon>
        <taxon>Anaerobutyricum</taxon>
    </lineage>
</organism>
<proteinExistence type="predicted"/>
<dbReference type="AlphaFoldDB" id="C0EYI8"/>
<gene>
    <name evidence="1" type="ORF">EUBHAL_02492</name>
</gene>
<protein>
    <submittedName>
        <fullName evidence="1">Uncharacterized protein</fullName>
    </submittedName>
</protein>
<accession>C0EYI8</accession>
<dbReference type="Proteomes" id="UP000003174">
    <property type="component" value="Unassembled WGS sequence"/>
</dbReference>
<reference evidence="1 2" key="1">
    <citation type="submission" date="2009-01" db="EMBL/GenBank/DDBJ databases">
        <authorList>
            <person name="Fulton L."/>
            <person name="Clifton S."/>
            <person name="Fulton B."/>
            <person name="Xu J."/>
            <person name="Minx P."/>
            <person name="Pepin K.H."/>
            <person name="Johnson M."/>
            <person name="Bhonagiri V."/>
            <person name="Nash W.E."/>
            <person name="Mardis E.R."/>
            <person name="Wilson R.K."/>
        </authorList>
    </citation>
    <scope>NUCLEOTIDE SEQUENCE [LARGE SCALE GENOMIC DNA]</scope>
    <source>
        <strain evidence="1 2">DSM 3353</strain>
    </source>
</reference>
<evidence type="ECO:0000313" key="2">
    <source>
        <dbReference type="Proteomes" id="UP000003174"/>
    </source>
</evidence>
<comment type="caution">
    <text evidence="1">The sequence shown here is derived from an EMBL/GenBank/DDBJ whole genome shotgun (WGS) entry which is preliminary data.</text>
</comment>
<sequence length="64" mass="7465">MWTKCKQHGERLRILPKNFLKLWIMWITFWVTAETDMLSLADEAKSEVGIHNFCLPCGMLIGVL</sequence>
<evidence type="ECO:0000313" key="1">
    <source>
        <dbReference type="EMBL" id="EEG35741.1"/>
    </source>
</evidence>
<reference evidence="1 2" key="2">
    <citation type="submission" date="2009-02" db="EMBL/GenBank/DDBJ databases">
        <title>Draft genome sequence of Eubacterium hallii (DSM 3353).</title>
        <authorList>
            <person name="Sudarsanam P."/>
            <person name="Ley R."/>
            <person name="Guruge J."/>
            <person name="Turnbaugh P.J."/>
            <person name="Mahowald M."/>
            <person name="Liep D."/>
            <person name="Gordon J."/>
        </authorList>
    </citation>
    <scope>NUCLEOTIDE SEQUENCE [LARGE SCALE GENOMIC DNA]</scope>
    <source>
        <strain evidence="1 2">DSM 3353</strain>
    </source>
</reference>
<dbReference type="EMBL" id="ACEP01000106">
    <property type="protein sequence ID" value="EEG35741.1"/>
    <property type="molecule type" value="Genomic_DNA"/>
</dbReference>